<evidence type="ECO:0000313" key="4">
    <source>
        <dbReference type="EMBL" id="GGB35982.1"/>
    </source>
</evidence>
<dbReference type="SUPFAM" id="SSF51182">
    <property type="entry name" value="RmlC-like cupins"/>
    <property type="match status" value="1"/>
</dbReference>
<protein>
    <submittedName>
        <fullName evidence="4">dTDP-4-dehydrorhamnose 3,5-epimerase RmlC</fullName>
    </submittedName>
</protein>
<dbReference type="GO" id="GO:0005829">
    <property type="term" value="C:cytosol"/>
    <property type="evidence" value="ECO:0007669"/>
    <property type="project" value="TreeGrafter"/>
</dbReference>
<feature type="active site" description="Proton donor" evidence="2">
    <location>
        <position position="132"/>
    </location>
</feature>
<dbReference type="InterPro" id="IPR014710">
    <property type="entry name" value="RmlC-like_jellyroll"/>
</dbReference>
<sequence>MKVRPLSIEGAWEFTPQQFADTRGMFLEAFKADVLAETIGHRFDLAQTNMSVSSAGVIRGIHYADVPPGQAKYVWCPAGAVLDVIVDIRTGSPTFGQWDSVLLDDVDRRAVYISEGLGHAFCAIDDQSVVTYLCSTGYNPGAEHGINPMDPAIGIEWPTHDRDGAPLNYIVSGKDQEAPSLAQAREAGALPE</sequence>
<name>A0A916TAE3_9ACTN</name>
<dbReference type="Proteomes" id="UP000621454">
    <property type="component" value="Unassembled WGS sequence"/>
</dbReference>
<organism evidence="4 5">
    <name type="scientific">Gordonia jinhuaensis</name>
    <dbReference type="NCBI Taxonomy" id="1517702"/>
    <lineage>
        <taxon>Bacteria</taxon>
        <taxon>Bacillati</taxon>
        <taxon>Actinomycetota</taxon>
        <taxon>Actinomycetes</taxon>
        <taxon>Mycobacteriales</taxon>
        <taxon>Gordoniaceae</taxon>
        <taxon>Gordonia</taxon>
    </lineage>
</organism>
<proteinExistence type="inferred from homology"/>
<dbReference type="Gene3D" id="2.60.120.10">
    <property type="entry name" value="Jelly Rolls"/>
    <property type="match status" value="1"/>
</dbReference>
<evidence type="ECO:0000256" key="2">
    <source>
        <dbReference type="PIRSR" id="PIRSR600888-1"/>
    </source>
</evidence>
<accession>A0A916TAE3</accession>
<dbReference type="PANTHER" id="PTHR21047">
    <property type="entry name" value="DTDP-6-DEOXY-D-GLUCOSE-3,5 EPIMERASE"/>
    <property type="match status" value="1"/>
</dbReference>
<dbReference type="GO" id="GO:0008830">
    <property type="term" value="F:dTDP-4-dehydrorhamnose 3,5-epimerase activity"/>
    <property type="evidence" value="ECO:0007669"/>
    <property type="project" value="InterPro"/>
</dbReference>
<evidence type="ECO:0000256" key="1">
    <source>
        <dbReference type="ARBA" id="ARBA00010154"/>
    </source>
</evidence>
<dbReference type="AlphaFoldDB" id="A0A916TAE3"/>
<keyword evidence="5" id="KW-1185">Reference proteome</keyword>
<feature type="site" description="Participates in a stacking interaction with the thymidine ring of dTDP-4-oxo-6-deoxyglucose" evidence="3">
    <location>
        <position position="138"/>
    </location>
</feature>
<comment type="caution">
    <text evidence="4">The sequence shown here is derived from an EMBL/GenBank/DDBJ whole genome shotgun (WGS) entry which is preliminary data.</text>
</comment>
<dbReference type="InterPro" id="IPR000888">
    <property type="entry name" value="RmlC-like"/>
</dbReference>
<reference evidence="4" key="1">
    <citation type="journal article" date="2014" name="Int. J. Syst. Evol. Microbiol.">
        <title>Complete genome sequence of Corynebacterium casei LMG S-19264T (=DSM 44701T), isolated from a smear-ripened cheese.</title>
        <authorList>
            <consortium name="US DOE Joint Genome Institute (JGI-PGF)"/>
            <person name="Walter F."/>
            <person name="Albersmeier A."/>
            <person name="Kalinowski J."/>
            <person name="Ruckert C."/>
        </authorList>
    </citation>
    <scope>NUCLEOTIDE SEQUENCE</scope>
    <source>
        <strain evidence="4">CGMCC 1.12827</strain>
    </source>
</reference>
<evidence type="ECO:0000256" key="3">
    <source>
        <dbReference type="PIRSR" id="PIRSR600888-3"/>
    </source>
</evidence>
<dbReference type="RefSeq" id="WP_188586919.1">
    <property type="nucleotide sequence ID" value="NZ_BMGC01000017.1"/>
</dbReference>
<feature type="active site" description="Proton acceptor" evidence="2">
    <location>
        <position position="62"/>
    </location>
</feature>
<gene>
    <name evidence="4" type="ORF">GCM10011489_25010</name>
</gene>
<dbReference type="PANTHER" id="PTHR21047:SF2">
    <property type="entry name" value="THYMIDINE DIPHOSPHO-4-KETO-RHAMNOSE 3,5-EPIMERASE"/>
    <property type="match status" value="1"/>
</dbReference>
<reference evidence="4" key="2">
    <citation type="submission" date="2020-09" db="EMBL/GenBank/DDBJ databases">
        <authorList>
            <person name="Sun Q."/>
            <person name="Zhou Y."/>
        </authorList>
    </citation>
    <scope>NUCLEOTIDE SEQUENCE</scope>
    <source>
        <strain evidence="4">CGMCC 1.12827</strain>
    </source>
</reference>
<dbReference type="EMBL" id="BMGC01000017">
    <property type="protein sequence ID" value="GGB35982.1"/>
    <property type="molecule type" value="Genomic_DNA"/>
</dbReference>
<dbReference type="GO" id="GO:0000271">
    <property type="term" value="P:polysaccharide biosynthetic process"/>
    <property type="evidence" value="ECO:0007669"/>
    <property type="project" value="TreeGrafter"/>
</dbReference>
<evidence type="ECO:0000313" key="5">
    <source>
        <dbReference type="Proteomes" id="UP000621454"/>
    </source>
</evidence>
<dbReference type="GO" id="GO:0019305">
    <property type="term" value="P:dTDP-rhamnose biosynthetic process"/>
    <property type="evidence" value="ECO:0007669"/>
    <property type="project" value="TreeGrafter"/>
</dbReference>
<dbReference type="CDD" id="cd00438">
    <property type="entry name" value="cupin_RmlC"/>
    <property type="match status" value="1"/>
</dbReference>
<dbReference type="Pfam" id="PF00908">
    <property type="entry name" value="dTDP_sugar_isom"/>
    <property type="match status" value="1"/>
</dbReference>
<comment type="similarity">
    <text evidence="1">Belongs to the dTDP-4-dehydrorhamnose 3,5-epimerase family.</text>
</comment>
<dbReference type="InterPro" id="IPR011051">
    <property type="entry name" value="RmlC_Cupin_sf"/>
</dbReference>